<comment type="caution">
    <text evidence="1">The sequence shown here is derived from an EMBL/GenBank/DDBJ whole genome shotgun (WGS) entry which is preliminary data.</text>
</comment>
<evidence type="ECO:0000313" key="1">
    <source>
        <dbReference type="EMBL" id="EAY23832.1"/>
    </source>
</evidence>
<proteinExistence type="predicted"/>
<dbReference type="Proteomes" id="UP000004095">
    <property type="component" value="Unassembled WGS sequence"/>
</dbReference>
<sequence length="63" mass="7590">MLFAMELINPNLYWKVLWGILRVFFSARFYNKAGLVATHKNPNQWHPIWAFYFIEERIVCLAT</sequence>
<name>A2A0K8_MICM2</name>
<evidence type="ECO:0000313" key="2">
    <source>
        <dbReference type="Proteomes" id="UP000004095"/>
    </source>
</evidence>
<accession>A2A0K8</accession>
<protein>
    <submittedName>
        <fullName evidence="1">Uncharacterized protein</fullName>
    </submittedName>
</protein>
<reference evidence="1 2" key="1">
    <citation type="submission" date="2007-01" db="EMBL/GenBank/DDBJ databases">
        <authorList>
            <person name="Haygood M."/>
            <person name="Podell S."/>
            <person name="Anderson C."/>
            <person name="Hopkinson B."/>
            <person name="Roe K."/>
            <person name="Barbeau K."/>
            <person name="Gaasterland T."/>
            <person name="Ferriera S."/>
            <person name="Johnson J."/>
            <person name="Kravitz S."/>
            <person name="Beeson K."/>
            <person name="Sutton G."/>
            <person name="Rogers Y.-H."/>
            <person name="Friedman R."/>
            <person name="Frazier M."/>
            <person name="Venter J.C."/>
        </authorList>
    </citation>
    <scope>NUCLEOTIDE SEQUENCE [LARGE SCALE GENOMIC DNA]</scope>
    <source>
        <strain evidence="1 2">ATCC 23134</strain>
    </source>
</reference>
<keyword evidence="2" id="KW-1185">Reference proteome</keyword>
<dbReference type="AlphaFoldDB" id="A2A0K8"/>
<gene>
    <name evidence="1" type="ORF">M23134_07085</name>
</gene>
<dbReference type="EMBL" id="AAWS01000112">
    <property type="protein sequence ID" value="EAY23832.1"/>
    <property type="molecule type" value="Genomic_DNA"/>
</dbReference>
<organism evidence="1 2">
    <name type="scientific">Microscilla marina ATCC 23134</name>
    <dbReference type="NCBI Taxonomy" id="313606"/>
    <lineage>
        <taxon>Bacteria</taxon>
        <taxon>Pseudomonadati</taxon>
        <taxon>Bacteroidota</taxon>
        <taxon>Cytophagia</taxon>
        <taxon>Cytophagales</taxon>
        <taxon>Microscillaceae</taxon>
        <taxon>Microscilla</taxon>
    </lineage>
</organism>